<evidence type="ECO:0000313" key="2">
    <source>
        <dbReference type="EMBL" id="CAG6788711.1"/>
    </source>
</evidence>
<name>A0A8D9FFQ9_9HEMI</name>
<accession>A0A8D9FFQ9</accession>
<dbReference type="AlphaFoldDB" id="A0A8D9FFQ9"/>
<dbReference type="EMBL" id="HBUF01661331">
    <property type="protein sequence ID" value="CAG6788711.1"/>
    <property type="molecule type" value="Transcribed_RNA"/>
</dbReference>
<evidence type="ECO:0000256" key="1">
    <source>
        <dbReference type="SAM" id="MobiDB-lite"/>
    </source>
</evidence>
<organism evidence="2">
    <name type="scientific">Cacopsylla melanoneura</name>
    <dbReference type="NCBI Taxonomy" id="428564"/>
    <lineage>
        <taxon>Eukaryota</taxon>
        <taxon>Metazoa</taxon>
        <taxon>Ecdysozoa</taxon>
        <taxon>Arthropoda</taxon>
        <taxon>Hexapoda</taxon>
        <taxon>Insecta</taxon>
        <taxon>Pterygota</taxon>
        <taxon>Neoptera</taxon>
        <taxon>Paraneoptera</taxon>
        <taxon>Hemiptera</taxon>
        <taxon>Sternorrhyncha</taxon>
        <taxon>Psylloidea</taxon>
        <taxon>Psyllidae</taxon>
        <taxon>Psyllinae</taxon>
        <taxon>Cacopsylla</taxon>
    </lineage>
</organism>
<feature type="region of interest" description="Disordered" evidence="1">
    <location>
        <begin position="72"/>
        <end position="101"/>
    </location>
</feature>
<feature type="region of interest" description="Disordered" evidence="1">
    <location>
        <begin position="1"/>
        <end position="25"/>
    </location>
</feature>
<feature type="compositionally biased region" description="Polar residues" evidence="1">
    <location>
        <begin position="86"/>
        <end position="101"/>
    </location>
</feature>
<protein>
    <submittedName>
        <fullName evidence="2">Uncharacterized protein</fullName>
    </submittedName>
</protein>
<feature type="compositionally biased region" description="Low complexity" evidence="1">
    <location>
        <begin position="1"/>
        <end position="21"/>
    </location>
</feature>
<reference evidence="2" key="1">
    <citation type="submission" date="2021-05" db="EMBL/GenBank/DDBJ databases">
        <authorList>
            <person name="Alioto T."/>
            <person name="Alioto T."/>
            <person name="Gomez Garrido J."/>
        </authorList>
    </citation>
    <scope>NUCLEOTIDE SEQUENCE</scope>
</reference>
<sequence>MEYSPSVMESSRSVMESSMNSKPTPLTIIPELITEEMGSAKPNDVSQISLTPITVSISLLPVTTSTDSVKVFSSPNSLPPNSPSSYITEKVQSPSSANTPPTYIPSNLPPITQNYHHEISRNPAPYHVTESSYFGGLSHFDYKNSRNAAPPDFGIPNNYGKTSQRTDQKSDTNGFFHVPDFKIPTVSQNFNRPPSQLPQYPNQTVQNVQPQNIPPENTYWGNKYPESSIPNMPVTNLKPNPPPVVGPRQNVDRSRSQGYMPPQGQMSPRGHMSPQGYVPPTLGHSPYASRSFNQSLPNTQQWSPPMIPSHVRSTRQKIPIALPPIQIPHSFVPIPLPRKMNPSADLLRNRELHHSKYKGIMT</sequence>
<feature type="region of interest" description="Disordered" evidence="1">
    <location>
        <begin position="236"/>
        <end position="270"/>
    </location>
</feature>
<proteinExistence type="predicted"/>